<gene>
    <name evidence="2" type="ORF">SAMN05877753_103254</name>
</gene>
<dbReference type="EMBL" id="OAOP01000003">
    <property type="protein sequence ID" value="SNX69835.1"/>
    <property type="molecule type" value="Genomic_DNA"/>
</dbReference>
<evidence type="ECO:0000313" key="2">
    <source>
        <dbReference type="EMBL" id="SNX69835.1"/>
    </source>
</evidence>
<feature type="transmembrane region" description="Helical" evidence="1">
    <location>
        <begin position="51"/>
        <end position="68"/>
    </location>
</feature>
<accession>A0A285CQY1</accession>
<evidence type="ECO:0000313" key="3">
    <source>
        <dbReference type="Proteomes" id="UP000219546"/>
    </source>
</evidence>
<dbReference type="RefSeq" id="WP_097158177.1">
    <property type="nucleotide sequence ID" value="NZ_JBEPMQ010000002.1"/>
</dbReference>
<evidence type="ECO:0000256" key="1">
    <source>
        <dbReference type="SAM" id="Phobius"/>
    </source>
</evidence>
<protein>
    <submittedName>
        <fullName evidence="2">Uncharacterized protein</fullName>
    </submittedName>
</protein>
<dbReference type="Proteomes" id="UP000219546">
    <property type="component" value="Unassembled WGS sequence"/>
</dbReference>
<reference evidence="2 3" key="1">
    <citation type="submission" date="2017-08" db="EMBL/GenBank/DDBJ databases">
        <authorList>
            <person name="de Groot N.N."/>
        </authorList>
    </citation>
    <scope>NUCLEOTIDE SEQUENCE [LARGE SCALE GENOMIC DNA]</scope>
    <source>
        <strain evidence="2 3">JC228</strain>
    </source>
</reference>
<keyword evidence="1" id="KW-0472">Membrane</keyword>
<keyword evidence="3" id="KW-1185">Reference proteome</keyword>
<name>A0A285CQY1_9BACI</name>
<organism evidence="2 3">
    <name type="scientific">Bacillus oleivorans</name>
    <dbReference type="NCBI Taxonomy" id="1448271"/>
    <lineage>
        <taxon>Bacteria</taxon>
        <taxon>Bacillati</taxon>
        <taxon>Bacillota</taxon>
        <taxon>Bacilli</taxon>
        <taxon>Bacillales</taxon>
        <taxon>Bacillaceae</taxon>
        <taxon>Bacillus</taxon>
    </lineage>
</organism>
<proteinExistence type="predicted"/>
<dbReference type="OrthoDB" id="2916869at2"/>
<keyword evidence="1" id="KW-1133">Transmembrane helix</keyword>
<sequence>MNDFHDSQWKLLQQIKPPAEQKEILRSRIWNTLQEHPEKFKAKRMMHVKPLLAASLFILLCGAFLIMFQQNSTQPFTQGQMDYTEFNWELKEVYAEESENGLTLYREGEPVPIGSVSEINQEKMDEIVNSYVMFVEEKLENFPYPTMMYIEHVKRVDVGVRYHFFLTPTEDTIIYFTFDYPKLEYAEIFQAVGTLQFNGVEPYLHNEPLYVTHGYGRMIYPVGLEPISIRSNQTEIYYWEDASPAAFKDYLDEISTLPGWEKESEEDDFISFNYGNGHEIISIQLNDKEITYKYSYPNRE</sequence>
<dbReference type="AlphaFoldDB" id="A0A285CQY1"/>
<keyword evidence="1" id="KW-0812">Transmembrane</keyword>